<keyword evidence="2" id="KW-1185">Reference proteome</keyword>
<reference evidence="1 2" key="1">
    <citation type="submission" date="2018-03" db="EMBL/GenBank/DDBJ databases">
        <title>Genome sequence of the symbiotic type strain Mesorhizobium helmanticense CSLC115NT isolated from Lotus corniculatus nodules.</title>
        <authorList>
            <person name="Sannazzaro A.I."/>
            <person name="Torres Tejerizo G.A."/>
            <person name="Dip D."/>
            <person name="Caballero M."/>
            <person name="Pistorio M."/>
            <person name="Estrella M.J."/>
        </authorList>
    </citation>
    <scope>NUCLEOTIDE SEQUENCE [LARGE SCALE GENOMIC DNA]</scope>
    <source>
        <strain evidence="1 2">CSLC115N</strain>
    </source>
</reference>
<organism evidence="1 2">
    <name type="scientific">Mesorhizobium helmanticense</name>
    <dbReference type="NCBI Taxonomy" id="1776423"/>
    <lineage>
        <taxon>Bacteria</taxon>
        <taxon>Pseudomonadati</taxon>
        <taxon>Pseudomonadota</taxon>
        <taxon>Alphaproteobacteria</taxon>
        <taxon>Hyphomicrobiales</taxon>
        <taxon>Phyllobacteriaceae</taxon>
        <taxon>Mesorhizobium</taxon>
    </lineage>
</organism>
<protein>
    <recommendedName>
        <fullName evidence="3">DUF3606 domain-containing protein</fullName>
    </recommendedName>
</protein>
<proteinExistence type="predicted"/>
<dbReference type="EMBL" id="PZJX01000007">
    <property type="protein sequence ID" value="PTE11650.1"/>
    <property type="molecule type" value="Genomic_DNA"/>
</dbReference>
<comment type="caution">
    <text evidence="1">The sequence shown here is derived from an EMBL/GenBank/DDBJ whole genome shotgun (WGS) entry which is preliminary data.</text>
</comment>
<evidence type="ECO:0008006" key="3">
    <source>
        <dbReference type="Google" id="ProtNLM"/>
    </source>
</evidence>
<dbReference type="AlphaFoldDB" id="A0A2T4J170"/>
<dbReference type="Proteomes" id="UP000240259">
    <property type="component" value="Unassembled WGS sequence"/>
</dbReference>
<name>A0A2T4J170_9HYPH</name>
<gene>
    <name evidence="1" type="ORF">C9427_05430</name>
</gene>
<evidence type="ECO:0000313" key="2">
    <source>
        <dbReference type="Proteomes" id="UP000240259"/>
    </source>
</evidence>
<sequence length="70" mass="8041">MPAWYRYVTQRGLQMTDERDKASNDANDFVVRRLVKETGITEGQAIELVGFLGPHNWSSLVREAHLLKKP</sequence>
<evidence type="ECO:0000313" key="1">
    <source>
        <dbReference type="EMBL" id="PTE11650.1"/>
    </source>
</evidence>
<accession>A0A2T4J170</accession>